<proteinExistence type="predicted"/>
<evidence type="ECO:0000313" key="3">
    <source>
        <dbReference type="EMBL" id="AZA23370.1"/>
    </source>
</evidence>
<accession>A0A3G6K452</accession>
<evidence type="ECO:0000259" key="1">
    <source>
        <dbReference type="PROSITE" id="PS50943"/>
    </source>
</evidence>
<dbReference type="InterPro" id="IPR001387">
    <property type="entry name" value="Cro/C1-type_HTH"/>
</dbReference>
<dbReference type="CDD" id="cd00093">
    <property type="entry name" value="HTH_XRE"/>
    <property type="match status" value="1"/>
</dbReference>
<gene>
    <name evidence="3" type="ORF">DF198_04360</name>
    <name evidence="2" type="ORF">DQL92_04345</name>
</gene>
<dbReference type="PROSITE" id="PS50943">
    <property type="entry name" value="HTH_CROC1"/>
    <property type="match status" value="1"/>
</dbReference>
<reference evidence="3" key="1">
    <citation type="submission" date="2018-05" db="EMBL/GenBank/DDBJ databases">
        <authorList>
            <person name="Somerville V."/>
        </authorList>
    </citation>
    <scope>NUCLEOTIDE SEQUENCE</scope>
    <source>
        <strain evidence="3">NWC_1_1</strain>
        <strain evidence="2">NWC_2_1</strain>
    </source>
</reference>
<dbReference type="AlphaFoldDB" id="A0A3G6K452"/>
<dbReference type="Pfam" id="PF01381">
    <property type="entry name" value="HTH_3"/>
    <property type="match status" value="1"/>
</dbReference>
<dbReference type="Gene3D" id="1.10.260.40">
    <property type="entry name" value="lambda repressor-like DNA-binding domains"/>
    <property type="match status" value="1"/>
</dbReference>
<dbReference type="GO" id="GO:0003677">
    <property type="term" value="F:DNA binding"/>
    <property type="evidence" value="ECO:0007669"/>
    <property type="project" value="InterPro"/>
</dbReference>
<dbReference type="EMBL" id="CP031021">
    <property type="protein sequence ID" value="AZA18018.1"/>
    <property type="molecule type" value="Genomic_DNA"/>
</dbReference>
<sequence>MQFANVLRKRRKELHLTQQQLADKLHVIRQTLFDDCFSDLYSYIFMVKCVRVRTCW</sequence>
<protein>
    <submittedName>
        <fullName evidence="3">XRE family transcriptional regulator</fullName>
    </submittedName>
</protein>
<organism evidence="3">
    <name type="scientific">Streptococcus thermophilus</name>
    <dbReference type="NCBI Taxonomy" id="1308"/>
    <lineage>
        <taxon>Bacteria</taxon>
        <taxon>Bacillati</taxon>
        <taxon>Bacillota</taxon>
        <taxon>Bacilli</taxon>
        <taxon>Lactobacillales</taxon>
        <taxon>Streptococcaceae</taxon>
        <taxon>Streptococcus</taxon>
    </lineage>
</organism>
<dbReference type="EMBL" id="CP029252">
    <property type="protein sequence ID" value="AZA23370.1"/>
    <property type="molecule type" value="Genomic_DNA"/>
</dbReference>
<dbReference type="InterPro" id="IPR010982">
    <property type="entry name" value="Lambda_DNA-bd_dom_sf"/>
</dbReference>
<dbReference type="SUPFAM" id="SSF47413">
    <property type="entry name" value="lambda repressor-like DNA-binding domains"/>
    <property type="match status" value="1"/>
</dbReference>
<name>A0A3G6K452_STRTR</name>
<feature type="domain" description="HTH cro/C1-type" evidence="1">
    <location>
        <begin position="7"/>
        <end position="32"/>
    </location>
</feature>
<evidence type="ECO:0000313" key="2">
    <source>
        <dbReference type="EMBL" id="AZA18018.1"/>
    </source>
</evidence>